<evidence type="ECO:0000256" key="1">
    <source>
        <dbReference type="SAM" id="MobiDB-lite"/>
    </source>
</evidence>
<organism evidence="2 3">
    <name type="scientific">Natronoarchaeum mannanilyticum</name>
    <dbReference type="NCBI Taxonomy" id="926360"/>
    <lineage>
        <taxon>Archaea</taxon>
        <taxon>Methanobacteriati</taxon>
        <taxon>Methanobacteriota</taxon>
        <taxon>Stenosarchaea group</taxon>
        <taxon>Halobacteria</taxon>
        <taxon>Halobacteriales</taxon>
        <taxon>Natronoarchaeaceae</taxon>
    </lineage>
</organism>
<dbReference type="AlphaFoldDB" id="A0AAV3T9X3"/>
<keyword evidence="3" id="KW-1185">Reference proteome</keyword>
<evidence type="ECO:0000313" key="2">
    <source>
        <dbReference type="EMBL" id="GAA0671399.1"/>
    </source>
</evidence>
<feature type="compositionally biased region" description="Low complexity" evidence="1">
    <location>
        <begin position="62"/>
        <end position="79"/>
    </location>
</feature>
<reference evidence="2 3" key="1">
    <citation type="journal article" date="2019" name="Int. J. Syst. Evol. Microbiol.">
        <title>The Global Catalogue of Microorganisms (GCM) 10K type strain sequencing project: providing services to taxonomists for standard genome sequencing and annotation.</title>
        <authorList>
            <consortium name="The Broad Institute Genomics Platform"/>
            <consortium name="The Broad Institute Genome Sequencing Center for Infectious Disease"/>
            <person name="Wu L."/>
            <person name="Ma J."/>
        </authorList>
    </citation>
    <scope>NUCLEOTIDE SEQUENCE [LARGE SCALE GENOMIC DNA]</scope>
    <source>
        <strain evidence="2 3">JCM 16328</strain>
    </source>
</reference>
<dbReference type="Proteomes" id="UP001500420">
    <property type="component" value="Unassembled WGS sequence"/>
</dbReference>
<dbReference type="SUPFAM" id="SSF53850">
    <property type="entry name" value="Periplasmic binding protein-like II"/>
    <property type="match status" value="1"/>
</dbReference>
<gene>
    <name evidence="2" type="ORF">GCM10009020_17280</name>
</gene>
<protein>
    <submittedName>
        <fullName evidence="2">Uncharacterized protein</fullName>
    </submittedName>
</protein>
<feature type="region of interest" description="Disordered" evidence="1">
    <location>
        <begin position="60"/>
        <end position="84"/>
    </location>
</feature>
<dbReference type="Pfam" id="PF12974">
    <property type="entry name" value="Phosphonate-bd"/>
    <property type="match status" value="1"/>
</dbReference>
<proteinExistence type="predicted"/>
<evidence type="ECO:0000313" key="3">
    <source>
        <dbReference type="Proteomes" id="UP001500420"/>
    </source>
</evidence>
<sequence length="304" mass="31346">MSVPPDDNTEPASLQASRRTVLRSIGALGVLGAVDAERWAGPWNRPFTMLRTPASTRLADVGTAEASESGSGTAAAASGRRTVGDDPELAVKRVPTPTVALSGLVEGRAAAAELDPLAALLAERAGIGTVLAQAADGRIDRGDGQRVESVLATARDDVRGIEDLRDRRVAFGDPLCGIDSLYPLGTIEETLGRGVALDDEFGVRWVDSGSATAVADEVAAIGTTATAADRAGLRPIASAGELPRPVLVAGAAMPRVERERFVEAAGAVASEREGWLSEVRRVDAAALDAVAERATALGVRLDAL</sequence>
<name>A0AAV3T9X3_9EURY</name>
<accession>A0AAV3T9X3</accession>
<dbReference type="EMBL" id="BAAADV010000003">
    <property type="protein sequence ID" value="GAA0671399.1"/>
    <property type="molecule type" value="Genomic_DNA"/>
</dbReference>
<comment type="caution">
    <text evidence="2">The sequence shown here is derived from an EMBL/GenBank/DDBJ whole genome shotgun (WGS) entry which is preliminary data.</text>
</comment>